<keyword evidence="2" id="KW-0442">Lipid degradation</keyword>
<dbReference type="AlphaFoldDB" id="A0A1X2IIM3"/>
<protein>
    <recommendedName>
        <fullName evidence="5">Mitochondrial cardiolipin hydrolase</fullName>
    </recommendedName>
</protein>
<feature type="compositionally biased region" description="Basic and acidic residues" evidence="6">
    <location>
        <begin position="141"/>
        <end position="150"/>
    </location>
</feature>
<keyword evidence="9" id="KW-1185">Reference proteome</keyword>
<dbReference type="Pfam" id="PF13091">
    <property type="entry name" value="PLDc_2"/>
    <property type="match status" value="1"/>
</dbReference>
<dbReference type="PROSITE" id="PS50035">
    <property type="entry name" value="PLD"/>
    <property type="match status" value="1"/>
</dbReference>
<feature type="compositionally biased region" description="Acidic residues" evidence="6">
    <location>
        <begin position="162"/>
        <end position="173"/>
    </location>
</feature>
<evidence type="ECO:0000256" key="5">
    <source>
        <dbReference type="ARBA" id="ARBA00040549"/>
    </source>
</evidence>
<dbReference type="InterPro" id="IPR025202">
    <property type="entry name" value="PLD-like_dom"/>
</dbReference>
<evidence type="ECO:0000256" key="6">
    <source>
        <dbReference type="SAM" id="MobiDB-lite"/>
    </source>
</evidence>
<accession>A0A1X2IIM3</accession>
<dbReference type="InterPro" id="IPR051406">
    <property type="entry name" value="PLD_domain"/>
</dbReference>
<dbReference type="CDD" id="cd09171">
    <property type="entry name" value="PLDc_vPLD6_like"/>
    <property type="match status" value="1"/>
</dbReference>
<evidence type="ECO:0000313" key="9">
    <source>
        <dbReference type="Proteomes" id="UP000193560"/>
    </source>
</evidence>
<name>A0A1X2IIM3_9FUNG</name>
<evidence type="ECO:0000313" key="8">
    <source>
        <dbReference type="EMBL" id="ORZ17186.1"/>
    </source>
</evidence>
<dbReference type="GO" id="GO:0016891">
    <property type="term" value="F:RNA endonuclease activity producing 5'-phosphomonoesters, hydrolytic mechanism"/>
    <property type="evidence" value="ECO:0007669"/>
    <property type="project" value="TreeGrafter"/>
</dbReference>
<dbReference type="PANTHER" id="PTHR43856:SF1">
    <property type="entry name" value="MITOCHONDRIAL CARDIOLIPIN HYDROLASE"/>
    <property type="match status" value="1"/>
</dbReference>
<sequence>MSHQLPWNEDTRMNLSDFLQKSMSFASTIMENQQAQTQASKHLGSLLKLQQQFQNGDDRSDSERGRDHGNAAAGVLNQLFSAAEQRMETGNDKRVVSLLKTQVSTFINTTLGVHEFDHTAASNDDNDDQKQPSLSWVDVNSKRDDDEQQSRHRFPVQHPGYGEDDDDNSEDEGFAERAEKDHLDRLASDYNAYDKEDDEPDSEPEDEQQKDGSTVLSRGIQSRGVVTSRGMPTSRGGPPASDGFQTVQKKRYRRNQYRRQGGYACQEFRPTYLKSLPSDTYCIPIFFPSEDSYDMFHGALSMAKKTLHIAVFSLTDNKTANVLIDAFERGVDVRIVTDNDQLDGRGADVRRLHQDYGIPFKTDSSEQFMHNKFAIIDSHIVITGSFNWSIGARFKNMENVIITNIPSLAKAYEEEFEKLWQDLHYE</sequence>
<dbReference type="EMBL" id="MCGE01000010">
    <property type="protein sequence ID" value="ORZ17186.1"/>
    <property type="molecule type" value="Genomic_DNA"/>
</dbReference>
<evidence type="ECO:0000256" key="2">
    <source>
        <dbReference type="ARBA" id="ARBA00022963"/>
    </source>
</evidence>
<evidence type="ECO:0000256" key="3">
    <source>
        <dbReference type="ARBA" id="ARBA00023098"/>
    </source>
</evidence>
<comment type="similarity">
    <text evidence="4">Belongs to the phospholipase D family. MitoPLD/Zucchini subfamily.</text>
</comment>
<feature type="region of interest" description="Disordered" evidence="6">
    <location>
        <begin position="141"/>
        <end position="253"/>
    </location>
</feature>
<evidence type="ECO:0000256" key="1">
    <source>
        <dbReference type="ARBA" id="ARBA00022801"/>
    </source>
</evidence>
<organism evidence="8 9">
    <name type="scientific">Absidia repens</name>
    <dbReference type="NCBI Taxonomy" id="90262"/>
    <lineage>
        <taxon>Eukaryota</taxon>
        <taxon>Fungi</taxon>
        <taxon>Fungi incertae sedis</taxon>
        <taxon>Mucoromycota</taxon>
        <taxon>Mucoromycotina</taxon>
        <taxon>Mucoromycetes</taxon>
        <taxon>Mucorales</taxon>
        <taxon>Cunninghamellaceae</taxon>
        <taxon>Absidia</taxon>
    </lineage>
</organism>
<reference evidence="8 9" key="1">
    <citation type="submission" date="2016-07" db="EMBL/GenBank/DDBJ databases">
        <title>Pervasive Adenine N6-methylation of Active Genes in Fungi.</title>
        <authorList>
            <consortium name="DOE Joint Genome Institute"/>
            <person name="Mondo S.J."/>
            <person name="Dannebaum R.O."/>
            <person name="Kuo R.C."/>
            <person name="Labutti K."/>
            <person name="Haridas S."/>
            <person name="Kuo A."/>
            <person name="Salamov A."/>
            <person name="Ahrendt S.R."/>
            <person name="Lipzen A."/>
            <person name="Sullivan W."/>
            <person name="Andreopoulos W.B."/>
            <person name="Clum A."/>
            <person name="Lindquist E."/>
            <person name="Daum C."/>
            <person name="Ramamoorthy G.K."/>
            <person name="Gryganskyi A."/>
            <person name="Culley D."/>
            <person name="Magnuson J.K."/>
            <person name="James T.Y."/>
            <person name="O'Malley M.A."/>
            <person name="Stajich J.E."/>
            <person name="Spatafora J.W."/>
            <person name="Visel A."/>
            <person name="Grigoriev I.V."/>
        </authorList>
    </citation>
    <scope>NUCLEOTIDE SEQUENCE [LARGE SCALE GENOMIC DNA]</scope>
    <source>
        <strain evidence="8 9">NRRL 1336</strain>
    </source>
</reference>
<dbReference type="OrthoDB" id="5205528at2759"/>
<dbReference type="STRING" id="90262.A0A1X2IIM3"/>
<gene>
    <name evidence="8" type="ORF">BCR42DRAFT_491093</name>
</gene>
<dbReference type="SMART" id="SM00155">
    <property type="entry name" value="PLDc"/>
    <property type="match status" value="1"/>
</dbReference>
<keyword evidence="1" id="KW-0378">Hydrolase</keyword>
<evidence type="ECO:0000256" key="4">
    <source>
        <dbReference type="ARBA" id="ARBA00038012"/>
    </source>
</evidence>
<keyword evidence="3" id="KW-0443">Lipid metabolism</keyword>
<dbReference type="SUPFAM" id="SSF56024">
    <property type="entry name" value="Phospholipase D/nuclease"/>
    <property type="match status" value="1"/>
</dbReference>
<feature type="compositionally biased region" description="Acidic residues" evidence="6">
    <location>
        <begin position="195"/>
        <end position="208"/>
    </location>
</feature>
<proteinExistence type="inferred from homology"/>
<dbReference type="Proteomes" id="UP000193560">
    <property type="component" value="Unassembled WGS sequence"/>
</dbReference>
<dbReference type="PANTHER" id="PTHR43856">
    <property type="entry name" value="CARDIOLIPIN HYDROLASE"/>
    <property type="match status" value="1"/>
</dbReference>
<dbReference type="Gene3D" id="3.30.870.10">
    <property type="entry name" value="Endonuclease Chain A"/>
    <property type="match status" value="1"/>
</dbReference>
<evidence type="ECO:0000259" key="7">
    <source>
        <dbReference type="PROSITE" id="PS50035"/>
    </source>
</evidence>
<dbReference type="InterPro" id="IPR001736">
    <property type="entry name" value="PLipase_D/transphosphatidylase"/>
</dbReference>
<feature type="compositionally biased region" description="Basic and acidic residues" evidence="6">
    <location>
        <begin position="174"/>
        <end position="187"/>
    </location>
</feature>
<comment type="caution">
    <text evidence="8">The sequence shown here is derived from an EMBL/GenBank/DDBJ whole genome shotgun (WGS) entry which is preliminary data.</text>
</comment>
<dbReference type="GO" id="GO:0016042">
    <property type="term" value="P:lipid catabolic process"/>
    <property type="evidence" value="ECO:0007669"/>
    <property type="project" value="UniProtKB-KW"/>
</dbReference>
<feature type="domain" description="PLD phosphodiesterase" evidence="7">
    <location>
        <begin position="365"/>
        <end position="392"/>
    </location>
</feature>